<evidence type="ECO:0000313" key="2">
    <source>
        <dbReference type="EMBL" id="AHN97957.1"/>
    </source>
</evidence>
<feature type="transmembrane region" description="Helical" evidence="1">
    <location>
        <begin position="146"/>
        <end position="166"/>
    </location>
</feature>
<keyword evidence="1" id="KW-1133">Transmembrane helix</keyword>
<sequence length="267" mass="30620">MAHAQLPVIRRRFGETMRRDRWWVQPALVLVLLSSFIGYATWAAFQGDHYAYGPYLSPFYSPELFGSSPHAWFGPKPAWWPGWLVFSPALLILPFPGLFRVTCYYYRGAYYKAFWADPPACAVGEPRQRYLGEAAFPLIVQNIHRYFLYVALLFLLVLTYDVYQALWFTDPVTGQQSFGIGVGTLVLAANVTLLGGYTLGCHSMRHVVGGYLDRLSRAPVRKRLYDCSSCLNRAHLRWAWSSLFSVAFADLYVRLCSMGIWTDWRIL</sequence>
<proteinExistence type="predicted"/>
<name>X2LCI5_9BACT</name>
<dbReference type="AlphaFoldDB" id="X2LCI5"/>
<feature type="transmembrane region" description="Helical" evidence="1">
    <location>
        <begin position="178"/>
        <end position="199"/>
    </location>
</feature>
<evidence type="ECO:0008006" key="3">
    <source>
        <dbReference type="Google" id="ProtNLM"/>
    </source>
</evidence>
<feature type="transmembrane region" description="Helical" evidence="1">
    <location>
        <begin position="78"/>
        <end position="99"/>
    </location>
</feature>
<dbReference type="EMBL" id="KF796606">
    <property type="protein sequence ID" value="AHN97957.1"/>
    <property type="molecule type" value="Genomic_DNA"/>
</dbReference>
<protein>
    <recommendedName>
        <fullName evidence="3">Succinate dehydrogenase</fullName>
    </recommendedName>
</protein>
<keyword evidence="1" id="KW-0812">Transmembrane</keyword>
<accession>X2LCI5</accession>
<reference evidence="2" key="1">
    <citation type="submission" date="2013-10" db="EMBL/GenBank/DDBJ databases">
        <title>Functional metagenomics reveals novel beta-galactosidases not predictable from gene sequences.</title>
        <authorList>
            <person name="Cheng J."/>
            <person name="Engel K."/>
            <person name="Romantsov T."/>
            <person name="Neufeld J.D."/>
            <person name="Rose D.R."/>
            <person name="Charles T.C."/>
        </authorList>
    </citation>
    <scope>NUCLEOTIDE SEQUENCE</scope>
</reference>
<organism evidence="2">
    <name type="scientific">uncultured bacterium lac160</name>
    <dbReference type="NCBI Taxonomy" id="1447241"/>
    <lineage>
        <taxon>Bacteria</taxon>
        <taxon>environmental samples</taxon>
    </lineage>
</organism>
<evidence type="ECO:0000256" key="1">
    <source>
        <dbReference type="SAM" id="Phobius"/>
    </source>
</evidence>
<feature type="transmembrane region" description="Helical" evidence="1">
    <location>
        <begin position="21"/>
        <end position="45"/>
    </location>
</feature>
<keyword evidence="1" id="KW-0472">Membrane</keyword>